<sequence>MADAGGGNSGHDSYDGVVQEASFGQQSNALVASSGDMAKKRREDARKAREEAAMKSSGDAAKKRREEARKAREEEKAKEAE</sequence>
<accession>A0A9P5E9K3</accession>
<feature type="compositionally biased region" description="Basic and acidic residues" evidence="1">
    <location>
        <begin position="37"/>
        <end position="53"/>
    </location>
</feature>
<dbReference type="AlphaFoldDB" id="A0A9P5E9K3"/>
<proteinExistence type="predicted"/>
<evidence type="ECO:0000313" key="3">
    <source>
        <dbReference type="Proteomes" id="UP000737391"/>
    </source>
</evidence>
<evidence type="ECO:0000256" key="1">
    <source>
        <dbReference type="SAM" id="MobiDB-lite"/>
    </source>
</evidence>
<keyword evidence="3" id="KW-1185">Reference proteome</keyword>
<reference evidence="2" key="1">
    <citation type="submission" date="2020-01" db="EMBL/GenBank/DDBJ databases">
        <title>Identification and distribution of gene clusters putatively required for synthesis of sphingolipid metabolism inhibitors in phylogenetically diverse species of the filamentous fungus Fusarium.</title>
        <authorList>
            <person name="Kim H.-S."/>
            <person name="Busman M."/>
            <person name="Brown D.W."/>
            <person name="Divon H."/>
            <person name="Uhlig S."/>
            <person name="Proctor R.H."/>
        </authorList>
    </citation>
    <scope>NUCLEOTIDE SEQUENCE</scope>
    <source>
        <strain evidence="2">NRRL 31653</strain>
    </source>
</reference>
<feature type="compositionally biased region" description="Basic and acidic residues" evidence="1">
    <location>
        <begin position="60"/>
        <end position="81"/>
    </location>
</feature>
<gene>
    <name evidence="2" type="ORF">FAGAP_11593</name>
</gene>
<protein>
    <submittedName>
        <fullName evidence="2">Uncharacterized protein</fullName>
    </submittedName>
</protein>
<feature type="compositionally biased region" description="Polar residues" evidence="1">
    <location>
        <begin position="22"/>
        <end position="31"/>
    </location>
</feature>
<comment type="caution">
    <text evidence="2">The sequence shown here is derived from an EMBL/GenBank/DDBJ whole genome shotgun (WGS) entry which is preliminary data.</text>
</comment>
<dbReference type="EMBL" id="LUFC02001099">
    <property type="protein sequence ID" value="KAF4485563.1"/>
    <property type="molecule type" value="Genomic_DNA"/>
</dbReference>
<dbReference type="Proteomes" id="UP000737391">
    <property type="component" value="Unassembled WGS sequence"/>
</dbReference>
<feature type="region of interest" description="Disordered" evidence="1">
    <location>
        <begin position="1"/>
        <end position="81"/>
    </location>
</feature>
<dbReference type="OrthoDB" id="5105610at2759"/>
<organism evidence="2 3">
    <name type="scientific">Fusarium agapanthi</name>
    <dbReference type="NCBI Taxonomy" id="1803897"/>
    <lineage>
        <taxon>Eukaryota</taxon>
        <taxon>Fungi</taxon>
        <taxon>Dikarya</taxon>
        <taxon>Ascomycota</taxon>
        <taxon>Pezizomycotina</taxon>
        <taxon>Sordariomycetes</taxon>
        <taxon>Hypocreomycetidae</taxon>
        <taxon>Hypocreales</taxon>
        <taxon>Nectriaceae</taxon>
        <taxon>Fusarium</taxon>
        <taxon>Fusarium fujikuroi species complex</taxon>
    </lineage>
</organism>
<evidence type="ECO:0000313" key="2">
    <source>
        <dbReference type="EMBL" id="KAF4485563.1"/>
    </source>
</evidence>
<name>A0A9P5E9K3_9HYPO</name>